<feature type="compositionally biased region" description="Gly residues" evidence="1">
    <location>
        <begin position="281"/>
        <end position="292"/>
    </location>
</feature>
<sequence length="695" mass="69874">MRSVLQKCPVKCFLVILCIAILSVNTVQAQTCPSPVTATITSFSNTYYPGQLATVSAGSTSVTIDGATYGTTPISAGDVLLIIQMQGAQINSTNNNTYGDSVSGRGYLNNAELYAGNMEYVIATNSVPLTGGMLTLQTGTVNNYKKAAFGTDGQYTYQVIRVPVYYDLILNADITPPNWDGATGGVIVMAVMNTLNMNGHTINVTGAGFRGGGGVQLVGGTSTTRDFAVVSPTNANISAQVGNHASKGEGIAGTPRLINSNNYSSLQKNTEEGYPGGSFGMGAPGNAGGGGSDDNTLINGNNSGGGGGGNGGAGGKGGNSYGTNGPYGGYPGAPFAQGSALRLVMGGGGGAGDTNNGTGSPGGGLVSGGAAGGGIVIISAGTIINPGFVLANGSNANSTIVNDASGGGGAGGSVLINARSGHSNITVYANGGTGGTNFWNHGTSSPHGPGGGGGGGVIYTDGTLNAASSVTGGMAGTTNNGSGTIPYGAQAGDGGISVTGPVMAFPPGCIVLPMQFLFVKGKKNGAQVLINWEVANEKDVTNYIIERSNNGNNFVKAGIVSKRGNGDIGKYNFSDASAGKEGTVFYRIKARGTNGQTFLSKIITIQTGFAEDALDISPVPAIGQSTIRWSSTGNNKLQITVFDVTGHAVLSRQYQLKTGLNELLLTNLQSLPAGIYFVKASDGASYRNGKLVIHN</sequence>
<comment type="caution">
    <text evidence="4">The sequence shown here is derived from an EMBL/GenBank/DDBJ whole genome shotgun (WGS) entry which is preliminary data.</text>
</comment>
<dbReference type="OrthoDB" id="9805017at2"/>
<dbReference type="NCBIfam" id="TIGR04183">
    <property type="entry name" value="Por_Secre_tail"/>
    <property type="match status" value="1"/>
</dbReference>
<dbReference type="RefSeq" id="WP_143774450.1">
    <property type="nucleotide sequence ID" value="NZ_LVYD01000113.1"/>
</dbReference>
<dbReference type="InterPro" id="IPR013783">
    <property type="entry name" value="Ig-like_fold"/>
</dbReference>
<gene>
    <name evidence="4" type="ORF">A3860_08750</name>
</gene>
<feature type="chain" id="PRO_5012054136" description="Secretion system C-terminal sorting domain-containing protein" evidence="2">
    <location>
        <begin position="30"/>
        <end position="695"/>
    </location>
</feature>
<feature type="region of interest" description="Disordered" evidence="1">
    <location>
        <begin position="281"/>
        <end position="303"/>
    </location>
</feature>
<dbReference type="InterPro" id="IPR026444">
    <property type="entry name" value="Secre_tail"/>
</dbReference>
<name>A0A1V9FHA0_9BACT</name>
<reference evidence="4 5" key="1">
    <citation type="submission" date="2016-03" db="EMBL/GenBank/DDBJ databases">
        <title>Niastella vici sp. nov., isolated from farmland soil.</title>
        <authorList>
            <person name="Chen L."/>
            <person name="Wang D."/>
            <person name="Yang S."/>
            <person name="Wang G."/>
        </authorList>
    </citation>
    <scope>NUCLEOTIDE SEQUENCE [LARGE SCALE GENOMIC DNA]</scope>
    <source>
        <strain evidence="4 5">DJ57</strain>
    </source>
</reference>
<feature type="domain" description="Secretion system C-terminal sorting" evidence="3">
    <location>
        <begin position="617"/>
        <end position="693"/>
    </location>
</feature>
<dbReference type="Pfam" id="PF18962">
    <property type="entry name" value="Por_Secre_tail"/>
    <property type="match status" value="1"/>
</dbReference>
<dbReference type="EMBL" id="LVYD01000113">
    <property type="protein sequence ID" value="OQP57710.1"/>
    <property type="molecule type" value="Genomic_DNA"/>
</dbReference>
<dbReference type="Gene3D" id="2.60.40.10">
    <property type="entry name" value="Immunoglobulins"/>
    <property type="match status" value="1"/>
</dbReference>
<evidence type="ECO:0000313" key="4">
    <source>
        <dbReference type="EMBL" id="OQP57710.1"/>
    </source>
</evidence>
<evidence type="ECO:0000256" key="2">
    <source>
        <dbReference type="SAM" id="SignalP"/>
    </source>
</evidence>
<feature type="signal peptide" evidence="2">
    <location>
        <begin position="1"/>
        <end position="29"/>
    </location>
</feature>
<dbReference type="AlphaFoldDB" id="A0A1V9FHA0"/>
<evidence type="ECO:0000256" key="1">
    <source>
        <dbReference type="SAM" id="MobiDB-lite"/>
    </source>
</evidence>
<dbReference type="STRING" id="1703345.A3860_08750"/>
<evidence type="ECO:0000313" key="5">
    <source>
        <dbReference type="Proteomes" id="UP000192796"/>
    </source>
</evidence>
<proteinExistence type="predicted"/>
<organism evidence="4 5">
    <name type="scientific">Niastella vici</name>
    <dbReference type="NCBI Taxonomy" id="1703345"/>
    <lineage>
        <taxon>Bacteria</taxon>
        <taxon>Pseudomonadati</taxon>
        <taxon>Bacteroidota</taxon>
        <taxon>Chitinophagia</taxon>
        <taxon>Chitinophagales</taxon>
        <taxon>Chitinophagaceae</taxon>
        <taxon>Niastella</taxon>
    </lineage>
</organism>
<keyword evidence="2" id="KW-0732">Signal</keyword>
<protein>
    <recommendedName>
        <fullName evidence="3">Secretion system C-terminal sorting domain-containing protein</fullName>
    </recommendedName>
</protein>
<keyword evidence="5" id="KW-1185">Reference proteome</keyword>
<accession>A0A1V9FHA0</accession>
<evidence type="ECO:0000259" key="3">
    <source>
        <dbReference type="Pfam" id="PF18962"/>
    </source>
</evidence>
<dbReference type="Proteomes" id="UP000192796">
    <property type="component" value="Unassembled WGS sequence"/>
</dbReference>